<evidence type="ECO:0000313" key="2">
    <source>
        <dbReference type="Proteomes" id="UP000075374"/>
    </source>
</evidence>
<dbReference type="PATRIC" id="fig|1121305.3.peg.274"/>
<keyword evidence="2" id="KW-1185">Reference proteome</keyword>
<dbReference type="Proteomes" id="UP000075374">
    <property type="component" value="Unassembled WGS sequence"/>
</dbReference>
<protein>
    <submittedName>
        <fullName evidence="1">Uncharacterized protein</fullName>
    </submittedName>
</protein>
<sequence length="74" mass="9040">MSRCPFLSTYESKVNCFKECAFYNYEDTNGVCPFKCIDEEMFLEKKMRYNDLFRNEGFNILDELYHEKKYLSIF</sequence>
<reference evidence="1 2" key="1">
    <citation type="submission" date="2016-02" db="EMBL/GenBank/DDBJ databases">
        <title>Genome sequence of Clostridium colicanis DSM 13634.</title>
        <authorList>
            <person name="Poehlein A."/>
            <person name="Daniel R."/>
        </authorList>
    </citation>
    <scope>NUCLEOTIDE SEQUENCE [LARGE SCALE GENOMIC DNA]</scope>
    <source>
        <strain evidence="1 2">DSM 13634</strain>
    </source>
</reference>
<dbReference type="AlphaFoldDB" id="A0A151ARQ4"/>
<dbReference type="EMBL" id="LTBB01000001">
    <property type="protein sequence ID" value="KYH30329.1"/>
    <property type="molecule type" value="Genomic_DNA"/>
</dbReference>
<comment type="caution">
    <text evidence="1">The sequence shown here is derived from an EMBL/GenBank/DDBJ whole genome shotgun (WGS) entry which is preliminary data.</text>
</comment>
<proteinExistence type="predicted"/>
<organism evidence="1 2">
    <name type="scientific">Clostridium colicanis DSM 13634</name>
    <dbReference type="NCBI Taxonomy" id="1121305"/>
    <lineage>
        <taxon>Bacteria</taxon>
        <taxon>Bacillati</taxon>
        <taxon>Bacillota</taxon>
        <taxon>Clostridia</taxon>
        <taxon>Eubacteriales</taxon>
        <taxon>Clostridiaceae</taxon>
        <taxon>Clostridium</taxon>
    </lineage>
</organism>
<evidence type="ECO:0000313" key="1">
    <source>
        <dbReference type="EMBL" id="KYH30329.1"/>
    </source>
</evidence>
<gene>
    <name evidence="1" type="ORF">CLCOL_02750</name>
</gene>
<accession>A0A151ARQ4</accession>
<dbReference type="STRING" id="1121305.CLCOL_02750"/>
<dbReference type="RefSeq" id="WP_061857207.1">
    <property type="nucleotide sequence ID" value="NZ_LTBB01000001.1"/>
</dbReference>
<name>A0A151ARQ4_9CLOT</name>